<feature type="disulfide bond" evidence="7">
    <location>
        <begin position="452"/>
        <end position="472"/>
    </location>
</feature>
<feature type="disulfide bond" evidence="8">
    <location>
        <begin position="651"/>
        <end position="660"/>
    </location>
</feature>
<dbReference type="SUPFAM" id="SSF55486">
    <property type="entry name" value="Metalloproteases ('zincins'), catalytic domain"/>
    <property type="match status" value="1"/>
</dbReference>
<dbReference type="PANTHER" id="PTHR11905:SF14">
    <property type="entry name" value="DISINTEGRIN AND METALLOPROTEINASE DOMAIN-CONTAINING PROTEIN 22"/>
    <property type="match status" value="1"/>
</dbReference>
<comment type="caution">
    <text evidence="8">Lacks conserved residue(s) required for the propagation of feature annotation.</text>
</comment>
<dbReference type="InterPro" id="IPR034027">
    <property type="entry name" value="Reprolysin_adamalysin"/>
</dbReference>
<dbReference type="GeneID" id="105295222"/>
<evidence type="ECO:0000256" key="6">
    <source>
        <dbReference type="ARBA" id="ARBA00023157"/>
    </source>
</evidence>
<dbReference type="SMART" id="SM00608">
    <property type="entry name" value="ACR"/>
    <property type="match status" value="1"/>
</dbReference>
<dbReference type="RefSeq" id="XP_023388349.1">
    <property type="nucleotide sequence ID" value="XM_023532581.1"/>
</dbReference>
<dbReference type="Pfam" id="PF01421">
    <property type="entry name" value="Reprolysin"/>
    <property type="match status" value="1"/>
</dbReference>
<dbReference type="GO" id="GO:0098839">
    <property type="term" value="C:postsynaptic density membrane"/>
    <property type="evidence" value="ECO:0007669"/>
    <property type="project" value="TreeGrafter"/>
</dbReference>
<feature type="compositionally biased region" description="Low complexity" evidence="10">
    <location>
        <begin position="867"/>
        <end position="886"/>
    </location>
</feature>
<evidence type="ECO:0000256" key="7">
    <source>
        <dbReference type="PROSITE-ProRule" id="PRU00068"/>
    </source>
</evidence>
<dbReference type="PROSITE" id="PS00022">
    <property type="entry name" value="EGF_1"/>
    <property type="match status" value="1"/>
</dbReference>
<gene>
    <name evidence="17" type="primary">ADAM22</name>
</gene>
<dbReference type="SMART" id="SM00050">
    <property type="entry name" value="DISIN"/>
    <property type="match status" value="1"/>
</dbReference>
<dbReference type="Pfam" id="PF07974">
    <property type="entry name" value="EGF_2"/>
    <property type="match status" value="1"/>
</dbReference>
<dbReference type="InterPro" id="IPR036436">
    <property type="entry name" value="Disintegrin_dom_sf"/>
</dbReference>
<dbReference type="InterPro" id="IPR013111">
    <property type="entry name" value="EGF_extracell"/>
</dbReference>
<dbReference type="InterPro" id="IPR000742">
    <property type="entry name" value="EGF"/>
</dbReference>
<comment type="subcellular location">
    <subcellularLocation>
        <location evidence="1">Membrane</location>
        <topology evidence="1">Single-pass membrane protein</topology>
    </subcellularLocation>
</comment>
<dbReference type="Gene3D" id="4.10.70.10">
    <property type="entry name" value="Disintegrin domain"/>
    <property type="match status" value="1"/>
</dbReference>
<dbReference type="SUPFAM" id="SSF57552">
    <property type="entry name" value="Blood coagulation inhibitor (disintegrin)"/>
    <property type="match status" value="1"/>
</dbReference>
<evidence type="ECO:0000256" key="9">
    <source>
        <dbReference type="PROSITE-ProRule" id="PRU00276"/>
    </source>
</evidence>
<keyword evidence="17" id="KW-0645">Protease</keyword>
<dbReference type="PROSITE" id="PS50026">
    <property type="entry name" value="EGF_3"/>
    <property type="match status" value="1"/>
</dbReference>
<dbReference type="AlphaFoldDB" id="A0A6P6CM14"/>
<dbReference type="Pfam" id="PF08516">
    <property type="entry name" value="ADAM_CR"/>
    <property type="match status" value="1"/>
</dbReference>
<dbReference type="InterPro" id="IPR001590">
    <property type="entry name" value="Peptidase_M12B"/>
</dbReference>
<evidence type="ECO:0000256" key="12">
    <source>
        <dbReference type="SAM" id="SignalP"/>
    </source>
</evidence>
<evidence type="ECO:0000313" key="16">
    <source>
        <dbReference type="Proteomes" id="UP000515202"/>
    </source>
</evidence>
<dbReference type="PANTHER" id="PTHR11905">
    <property type="entry name" value="ADAM A DISINTEGRIN AND METALLOPROTEASE DOMAIN"/>
    <property type="match status" value="1"/>
</dbReference>
<evidence type="ECO:0000256" key="11">
    <source>
        <dbReference type="SAM" id="Phobius"/>
    </source>
</evidence>
<dbReference type="CTD" id="53616"/>
<accession>A0A6P6CM14</accession>
<keyword evidence="12" id="KW-0732">Signal</keyword>
<reference evidence="17" key="1">
    <citation type="submission" date="2025-08" db="UniProtKB">
        <authorList>
            <consortium name="RefSeq"/>
        </authorList>
    </citation>
    <scope>IDENTIFICATION</scope>
    <source>
        <tissue evidence="17">Kidney</tissue>
    </source>
</reference>
<sequence length="913" mass="101654">MQAAAAASVPFLLLCALGTCPSARCGRAGDASLTEVERRNENRFLERQSIVPLRLIYRSGGEDQTGHDALDTRVRGDPRSGQLTHVDQASFQVDVFGTSFILDVVLNHDLLSSEYIERHIEHGGKTVEVKGGEHCYYQGHIRGNLASFVALSTCHGLHGMFYDGNHTYLIEPEENDTSQEDFHFHSVYKSRLFEFPLADLPSEFQQVNITPPKFILKSRPKRSKRQLRRHPRNIEEETKYIELMIVNDHLMFKKHRLSVVHTNTYAKSVVNMADLIYKDQLKTRIVLVAMETWAADNKFAISENPLITLREFMKYRRDFIKEKSDAVHLFSGSQFESSRSGAAYIGGICSLLKGGGVNEVGVNICTVQSGECKCEDTWSGCIMGDTGYYLPKKFTQCNIEEYHDFLNNGGGACLFNKPSKLLDPPECGNGFIESGEECDCGTPAFQPMGTVCREAVNDCDIHETCSGNSSQCAPNIHKMDGYSCDGVQGICFGGRCKTRDRQCKYIWGQKVMASDKYCYEKLNIEGTEKGNCGKDKDTWIQCNKRDVLCGYLLCANIGNIPRLGELDGEITSTLVVQQGRTLNCSGGHVKLEEDVDLGYVEDGTPCGPKMMCLEHRCLPVASFNFSTCLSNKEGTVCSGNGVCSNELRCVCNRHWIGADCSTYFPHNDDAKTGITLSGNGVAGTNIIIGIIAGTILVLALILGITAWGYKNYREQRQLPQGDYVKKPGDGDSFYSDIPPGVSTNSASSSKKRSAFLSHFQISTCSITHYSISQNISLFCSRSNGLSHSWSERIPDTKHISDICENGRPRSNSWQGNLGGNRKKIRGKRFRPRSNSTEYLNPWFKRDYNVAKWVEDVNKNTEGPYFRTLSPAKSPSSSTGSIASSRKYPYPMPPLPDEEKKVNRQSARLWETSI</sequence>
<dbReference type="GO" id="GO:0006508">
    <property type="term" value="P:proteolysis"/>
    <property type="evidence" value="ECO:0007669"/>
    <property type="project" value="InterPro"/>
</dbReference>
<evidence type="ECO:0000313" key="17">
    <source>
        <dbReference type="RefSeq" id="XP_023388349.1"/>
    </source>
</evidence>
<keyword evidence="2 8" id="KW-0245">EGF-like domain</keyword>
<dbReference type="KEGG" id="pvp:105295222"/>
<dbReference type="PROSITE" id="PS50214">
    <property type="entry name" value="DISINTEGRIN_2"/>
    <property type="match status" value="1"/>
</dbReference>
<keyword evidence="17" id="KW-0378">Hydrolase</keyword>
<keyword evidence="5 11" id="KW-0472">Membrane</keyword>
<dbReference type="InterPro" id="IPR002870">
    <property type="entry name" value="Peptidase_M12B_N"/>
</dbReference>
<dbReference type="Gene3D" id="2.10.25.10">
    <property type="entry name" value="Laminin"/>
    <property type="match status" value="1"/>
</dbReference>
<dbReference type="InterPro" id="IPR001762">
    <property type="entry name" value="Disintegrin_dom"/>
</dbReference>
<dbReference type="InterPro" id="IPR006586">
    <property type="entry name" value="ADAM_Cys-rich"/>
</dbReference>
<keyword evidence="3 11" id="KW-0812">Transmembrane</keyword>
<feature type="domain" description="Peptidase M12B" evidence="15">
    <location>
        <begin position="239"/>
        <end position="418"/>
    </location>
</feature>
<feature type="region of interest" description="Disordered" evidence="10">
    <location>
        <begin position="867"/>
        <end position="913"/>
    </location>
</feature>
<keyword evidence="6 8" id="KW-1015">Disulfide bond</keyword>
<feature type="chain" id="PRO_5027684674" evidence="12">
    <location>
        <begin position="26"/>
        <end position="913"/>
    </location>
</feature>
<dbReference type="OrthoDB" id="5951731at2759"/>
<evidence type="ECO:0000259" key="15">
    <source>
        <dbReference type="PROSITE" id="PS50215"/>
    </source>
</evidence>
<evidence type="ECO:0000256" key="5">
    <source>
        <dbReference type="ARBA" id="ARBA00023136"/>
    </source>
</evidence>
<dbReference type="Proteomes" id="UP000515202">
    <property type="component" value="Unplaced"/>
</dbReference>
<keyword evidence="16" id="KW-1185">Reference proteome</keyword>
<feature type="region of interest" description="Disordered" evidence="10">
    <location>
        <begin position="808"/>
        <end position="832"/>
    </location>
</feature>
<feature type="domain" description="EGF-like" evidence="13">
    <location>
        <begin position="624"/>
        <end position="661"/>
    </location>
</feature>
<dbReference type="Gene3D" id="3.40.390.10">
    <property type="entry name" value="Collagenase (Catalytic Domain)"/>
    <property type="match status" value="1"/>
</dbReference>
<feature type="active site" evidence="9">
    <location>
        <position position="359"/>
    </location>
</feature>
<feature type="compositionally biased region" description="Basic residues" evidence="10">
    <location>
        <begin position="820"/>
        <end position="831"/>
    </location>
</feature>
<keyword evidence="17" id="KW-0482">Metalloprotease</keyword>
<name>A0A6P6CM14_PTEVA</name>
<evidence type="ECO:0000256" key="2">
    <source>
        <dbReference type="ARBA" id="ARBA00022536"/>
    </source>
</evidence>
<evidence type="ECO:0000256" key="10">
    <source>
        <dbReference type="SAM" id="MobiDB-lite"/>
    </source>
</evidence>
<feature type="domain" description="Disintegrin" evidence="14">
    <location>
        <begin position="424"/>
        <end position="480"/>
    </location>
</feature>
<dbReference type="PROSITE" id="PS50215">
    <property type="entry name" value="ADAM_MEPRO"/>
    <property type="match status" value="1"/>
</dbReference>
<evidence type="ECO:0000256" key="8">
    <source>
        <dbReference type="PROSITE-ProRule" id="PRU00076"/>
    </source>
</evidence>
<dbReference type="InterPro" id="IPR024079">
    <property type="entry name" value="MetalloPept_cat_dom_sf"/>
</dbReference>
<proteinExistence type="predicted"/>
<protein>
    <submittedName>
        <fullName evidence="17">Disintegrin and metalloproteinase domain-containing protein 22</fullName>
    </submittedName>
</protein>
<keyword evidence="4 11" id="KW-1133">Transmembrane helix</keyword>
<evidence type="ECO:0000256" key="3">
    <source>
        <dbReference type="ARBA" id="ARBA00022692"/>
    </source>
</evidence>
<evidence type="ECO:0000256" key="1">
    <source>
        <dbReference type="ARBA" id="ARBA00004167"/>
    </source>
</evidence>
<organism evidence="16 17">
    <name type="scientific">Pteropus vampyrus</name>
    <name type="common">Large flying fox</name>
    <dbReference type="NCBI Taxonomy" id="132908"/>
    <lineage>
        <taxon>Eukaryota</taxon>
        <taxon>Metazoa</taxon>
        <taxon>Chordata</taxon>
        <taxon>Craniata</taxon>
        <taxon>Vertebrata</taxon>
        <taxon>Euteleostomi</taxon>
        <taxon>Mammalia</taxon>
        <taxon>Eutheria</taxon>
        <taxon>Laurasiatheria</taxon>
        <taxon>Chiroptera</taxon>
        <taxon>Yinpterochiroptera</taxon>
        <taxon>Pteropodoidea</taxon>
        <taxon>Pteropodidae</taxon>
        <taxon>Pteropodinae</taxon>
        <taxon>Pteropus</taxon>
    </lineage>
</organism>
<feature type="transmembrane region" description="Helical" evidence="11">
    <location>
        <begin position="686"/>
        <end position="709"/>
    </location>
</feature>
<dbReference type="CDD" id="cd04269">
    <property type="entry name" value="ZnMc_adamalysin_II_like"/>
    <property type="match status" value="1"/>
</dbReference>
<evidence type="ECO:0000259" key="13">
    <source>
        <dbReference type="PROSITE" id="PS50026"/>
    </source>
</evidence>
<dbReference type="GO" id="GO:0004222">
    <property type="term" value="F:metalloendopeptidase activity"/>
    <property type="evidence" value="ECO:0007669"/>
    <property type="project" value="InterPro"/>
</dbReference>
<evidence type="ECO:0000259" key="14">
    <source>
        <dbReference type="PROSITE" id="PS50214"/>
    </source>
</evidence>
<dbReference type="Pfam" id="PF01562">
    <property type="entry name" value="Pep_M12B_propep"/>
    <property type="match status" value="1"/>
</dbReference>
<feature type="signal peptide" evidence="12">
    <location>
        <begin position="1"/>
        <end position="25"/>
    </location>
</feature>
<evidence type="ECO:0000256" key="4">
    <source>
        <dbReference type="ARBA" id="ARBA00022989"/>
    </source>
</evidence>